<keyword evidence="3" id="KW-1133">Transmembrane helix</keyword>
<protein>
    <recommendedName>
        <fullName evidence="4">Fibronectin type-III domain-containing protein</fullName>
    </recommendedName>
</protein>
<dbReference type="Proteomes" id="UP000008743">
    <property type="component" value="Unassembled WGS sequence"/>
</dbReference>
<dbReference type="eggNOG" id="KOG0613">
    <property type="taxonomic scope" value="Eukaryota"/>
</dbReference>
<dbReference type="InParanoid" id="A0A0D2UJT2"/>
<dbReference type="RefSeq" id="XP_004345404.2">
    <property type="nucleotide sequence ID" value="XM_004345354.2"/>
</dbReference>
<feature type="compositionally biased region" description="Low complexity" evidence="2">
    <location>
        <begin position="110"/>
        <end position="136"/>
    </location>
</feature>
<feature type="region of interest" description="Disordered" evidence="2">
    <location>
        <begin position="1"/>
        <end position="81"/>
    </location>
</feature>
<keyword evidence="3" id="KW-0472">Membrane</keyword>
<dbReference type="InterPro" id="IPR013783">
    <property type="entry name" value="Ig-like_fold"/>
</dbReference>
<dbReference type="STRING" id="595528.A0A0D2UJT2"/>
<evidence type="ECO:0000256" key="2">
    <source>
        <dbReference type="SAM" id="MobiDB-lite"/>
    </source>
</evidence>
<accession>A0A0D2UJT2</accession>
<dbReference type="PROSITE" id="PS50853">
    <property type="entry name" value="FN3"/>
    <property type="match status" value="4"/>
</dbReference>
<dbReference type="OrthoDB" id="5969272at2759"/>
<feature type="transmembrane region" description="Helical" evidence="3">
    <location>
        <begin position="172"/>
        <end position="195"/>
    </location>
</feature>
<sequence length="746" mass="77558">MSSPPYARSPGNGGAPAAAASSSASDMMPAFMTGGRKKSSTPSAARFATTRELSFTDEESSLLQSDAFNRPAPQRPSSFGSLSASSSASLYGSSPSVAGHTGGGYGASSGGSHSSNGRFKRGSGTSSSNGFGSAPSSTGFQPVRYTNINGELRKLPPEPVCELCCRCCTPRVCLISIILMLLLGAGVGALVYWVILPAVDANNGTPTVVVGPGIPDPPAATAINSTHIQLVWEPPNSSGTDPISYYELLRCNGGNGTLPDTDTDTTARKQDDATADADSDSGAALSIDAADPAPCTFLRAYRGPLLTFYDINLNASTTYCYAVRAASVAGIGNFSAVSCVTTLPPDPPLPPTSIVPTGSSTETISIEWNNANGQGAPILAYFLQYKPSSSNQWIPLYPVLVQQWSIIDLSEGTSYDIQAAASNIVGMSNWSSTFTFHTDTNKATVSSAPGHPASVLVDVTYATIAWTAPASDGGAIVTLYDMNANITSLNGSHAELTNLCDTPTLACTLGMFSAGDRVCVAVRAKNSQGWSEFSAAECFQTLSAGVPATMPPPVELAITGNSISLGWTPPDDKGSPIQRYTLQRDDWWNDSPIATIHSDLSLNFTDDYNGQGLLPATVYNYRIRAENLIGPGNFSLEVGIVTEVNGTCGNPADVALFKSESSTLRSALNSCFVKCLTRAKCTTTCVATATGLSLPCSSCWEAETTCAAAKCVACDVAASTACHNCVMANCYPATVVCAGLPQWAMP</sequence>
<evidence type="ECO:0000256" key="3">
    <source>
        <dbReference type="SAM" id="Phobius"/>
    </source>
</evidence>
<dbReference type="CDD" id="cd00063">
    <property type="entry name" value="FN3"/>
    <property type="match status" value="4"/>
</dbReference>
<dbReference type="InterPro" id="IPR036116">
    <property type="entry name" value="FN3_sf"/>
</dbReference>
<dbReference type="EMBL" id="KE346369">
    <property type="protein sequence ID" value="KJE95361.1"/>
    <property type="molecule type" value="Genomic_DNA"/>
</dbReference>
<dbReference type="PANTHER" id="PTHR13817">
    <property type="entry name" value="TITIN"/>
    <property type="match status" value="1"/>
</dbReference>
<evidence type="ECO:0000256" key="1">
    <source>
        <dbReference type="ARBA" id="ARBA00022737"/>
    </source>
</evidence>
<dbReference type="PhylomeDB" id="A0A0D2UJT2"/>
<feature type="domain" description="Fibronectin type-III" evidence="4">
    <location>
        <begin position="350"/>
        <end position="441"/>
    </location>
</feature>
<feature type="domain" description="Fibronectin type-III" evidence="4">
    <location>
        <begin position="448"/>
        <end position="544"/>
    </location>
</feature>
<evidence type="ECO:0000313" key="5">
    <source>
        <dbReference type="EMBL" id="KJE95361.1"/>
    </source>
</evidence>
<keyword evidence="6" id="KW-1185">Reference proteome</keyword>
<gene>
    <name evidence="5" type="ORF">CAOG_005814</name>
</gene>
<dbReference type="Pfam" id="PF00041">
    <property type="entry name" value="fn3"/>
    <property type="match status" value="1"/>
</dbReference>
<feature type="domain" description="Fibronectin type-III" evidence="4">
    <location>
        <begin position="214"/>
        <end position="345"/>
    </location>
</feature>
<dbReference type="InterPro" id="IPR050964">
    <property type="entry name" value="Striated_Muscle_Regulatory"/>
</dbReference>
<feature type="region of interest" description="Disordered" evidence="2">
    <location>
        <begin position="102"/>
        <end position="136"/>
    </location>
</feature>
<feature type="domain" description="Fibronectin type-III" evidence="4">
    <location>
        <begin position="551"/>
        <end position="645"/>
    </location>
</feature>
<dbReference type="PANTHER" id="PTHR13817:SF151">
    <property type="entry name" value="TITIN"/>
    <property type="match status" value="1"/>
</dbReference>
<reference evidence="6" key="1">
    <citation type="submission" date="2011-02" db="EMBL/GenBank/DDBJ databases">
        <title>The Genome Sequence of Capsaspora owczarzaki ATCC 30864.</title>
        <authorList>
            <person name="Russ C."/>
            <person name="Cuomo C."/>
            <person name="Burger G."/>
            <person name="Gray M.W."/>
            <person name="Holland P.W.H."/>
            <person name="King N."/>
            <person name="Lang F.B.F."/>
            <person name="Roger A.J."/>
            <person name="Ruiz-Trillo I."/>
            <person name="Young S.K."/>
            <person name="Zeng Q."/>
            <person name="Gargeya S."/>
            <person name="Alvarado L."/>
            <person name="Berlin A."/>
            <person name="Chapman S.B."/>
            <person name="Chen Z."/>
            <person name="Freedman E."/>
            <person name="Gellesch M."/>
            <person name="Goldberg J."/>
            <person name="Griggs A."/>
            <person name="Gujja S."/>
            <person name="Heilman E."/>
            <person name="Heiman D."/>
            <person name="Howarth C."/>
            <person name="Mehta T."/>
            <person name="Neiman D."/>
            <person name="Pearson M."/>
            <person name="Roberts A."/>
            <person name="Saif S."/>
            <person name="Shea T."/>
            <person name="Shenoy N."/>
            <person name="Sisk P."/>
            <person name="Stolte C."/>
            <person name="Sykes S."/>
            <person name="White J."/>
            <person name="Yandava C."/>
            <person name="Haas B."/>
            <person name="Nusbaum C."/>
            <person name="Birren B."/>
        </authorList>
    </citation>
    <scope>NUCLEOTIDE SEQUENCE</scope>
    <source>
        <strain evidence="6">ATCC 30864</strain>
    </source>
</reference>
<dbReference type="SUPFAM" id="SSF49265">
    <property type="entry name" value="Fibronectin type III"/>
    <property type="match status" value="2"/>
</dbReference>
<dbReference type="Gene3D" id="2.60.40.10">
    <property type="entry name" value="Immunoglobulins"/>
    <property type="match status" value="4"/>
</dbReference>
<name>A0A0D2UJT2_CAPO3</name>
<evidence type="ECO:0000313" key="6">
    <source>
        <dbReference type="Proteomes" id="UP000008743"/>
    </source>
</evidence>
<dbReference type="InterPro" id="IPR003961">
    <property type="entry name" value="FN3_dom"/>
</dbReference>
<evidence type="ECO:0000259" key="4">
    <source>
        <dbReference type="PROSITE" id="PS50853"/>
    </source>
</evidence>
<organism evidence="5 6">
    <name type="scientific">Capsaspora owczarzaki (strain ATCC 30864)</name>
    <dbReference type="NCBI Taxonomy" id="595528"/>
    <lineage>
        <taxon>Eukaryota</taxon>
        <taxon>Filasterea</taxon>
        <taxon>Capsaspora</taxon>
    </lineage>
</organism>
<proteinExistence type="predicted"/>
<keyword evidence="1" id="KW-0677">Repeat</keyword>
<keyword evidence="3" id="KW-0812">Transmembrane</keyword>
<dbReference type="SMART" id="SM00060">
    <property type="entry name" value="FN3"/>
    <property type="match status" value="4"/>
</dbReference>
<feature type="region of interest" description="Disordered" evidence="2">
    <location>
        <begin position="256"/>
        <end position="280"/>
    </location>
</feature>
<dbReference type="AlphaFoldDB" id="A0A0D2UJT2"/>
<feature type="compositionally biased region" description="Low complexity" evidence="2">
    <location>
        <begin position="15"/>
        <end position="32"/>
    </location>
</feature>